<dbReference type="EMBL" id="NAJM01000052">
    <property type="protein sequence ID" value="RVX67083.1"/>
    <property type="molecule type" value="Genomic_DNA"/>
</dbReference>
<name>A0A438MW40_EXOME</name>
<feature type="compositionally biased region" description="Basic and acidic residues" evidence="2">
    <location>
        <begin position="563"/>
        <end position="590"/>
    </location>
</feature>
<feature type="coiled-coil region" evidence="1">
    <location>
        <begin position="793"/>
        <end position="827"/>
    </location>
</feature>
<dbReference type="Pfam" id="PF25995">
    <property type="entry name" value="STB6_N"/>
    <property type="match status" value="1"/>
</dbReference>
<dbReference type="InterPro" id="IPR059025">
    <property type="entry name" value="STB6_N"/>
</dbReference>
<dbReference type="PANTHER" id="PTHR31011">
    <property type="entry name" value="PROTEIN STB2-RELATED"/>
    <property type="match status" value="1"/>
</dbReference>
<protein>
    <recommendedName>
        <fullName evidence="3">STB6-like N-terminal domain-containing protein</fullName>
    </recommendedName>
</protein>
<dbReference type="InterPro" id="IPR038919">
    <property type="entry name" value="STB2/STB2"/>
</dbReference>
<evidence type="ECO:0000313" key="4">
    <source>
        <dbReference type="EMBL" id="RVX67083.1"/>
    </source>
</evidence>
<evidence type="ECO:0000259" key="3">
    <source>
        <dbReference type="Pfam" id="PF25995"/>
    </source>
</evidence>
<accession>A0A438MW40</accession>
<dbReference type="OrthoDB" id="19806at2759"/>
<dbReference type="PANTHER" id="PTHR31011:SF2">
    <property type="entry name" value="PROTEIN STB2-RELATED"/>
    <property type="match status" value="1"/>
</dbReference>
<dbReference type="Proteomes" id="UP000288859">
    <property type="component" value="Unassembled WGS sequence"/>
</dbReference>
<gene>
    <name evidence="4" type="ORF">B0A52_08326</name>
</gene>
<dbReference type="VEuPathDB" id="FungiDB:PV10_00690"/>
<comment type="caution">
    <text evidence="4">The sequence shown here is derived from an EMBL/GenBank/DDBJ whole genome shotgun (WGS) entry which is preliminary data.</text>
</comment>
<feature type="region of interest" description="Disordered" evidence="2">
    <location>
        <begin position="563"/>
        <end position="604"/>
    </location>
</feature>
<evidence type="ECO:0000313" key="5">
    <source>
        <dbReference type="Proteomes" id="UP000288859"/>
    </source>
</evidence>
<dbReference type="GO" id="GO:0070822">
    <property type="term" value="C:Sin3-type complex"/>
    <property type="evidence" value="ECO:0007669"/>
    <property type="project" value="TreeGrafter"/>
</dbReference>
<evidence type="ECO:0000256" key="1">
    <source>
        <dbReference type="SAM" id="Coils"/>
    </source>
</evidence>
<proteinExistence type="predicted"/>
<feature type="domain" description="STB6-like N-terminal" evidence="3">
    <location>
        <begin position="61"/>
        <end position="200"/>
    </location>
</feature>
<evidence type="ECO:0000256" key="2">
    <source>
        <dbReference type="SAM" id="MobiDB-lite"/>
    </source>
</evidence>
<sequence>MTYSPSGLVATYQPPSYSSAIQEVSARSSTKDVEDAPDSAATKENSPLSATLKTKVGQNRKRLVFQDPVAFRYLEEDPATDVIGRWKTLQGYEMYLVEQWACSRTHPTFLICTYTGDPSHTILVNVLSAPSDESSWSPRLQIYFQAVSQFHAKEKDTPLGTLMVTNLSNFPSALTVIAIPDGNVRKHREDFIVNENLKRMGCSGRAAINVQPPQPSTIAKYHHLYRTSEAVPLYQSVMELVRICQTALVMYDKLQPTYVDGLLCDVTEKAISDWWTDIGTYFYNVEPSDGVLGPTTVAALLGLLLGAYNRLKVFGSPVGKEVLDTVSMKRAIGHFQKGQKVERTRRLDRETLDRLHRATAKSAAGEGWNAAKAVKSTVAELSGKGGEMVMGIVGSRDKAGISDAETMDIEIFSQVVTGPRMKWLWQGKPVKSADIFSKPADDLNGRIFSTDDQGNFLWTSNHHDSLDGGVLERTDTSLTTQTQEIKSNRNRIRGAVPGLKPHVHRTTTNEDHAEWVESATAAGQISLRDPYFHNRDHSLRPPLISQPSGPPALDMVLLEAEAKSPKKTREQLRRTTTDYEKRLPSHREQLRPALQGDSPRRRKVNSELADIRNEFKADIYRNFSADLPYKGFTSKALRRSASAVHIQMRQGPNPRTERINRQLSFSLVENAVSDFGEKVLDDRVPAGPIEGDLTNALAERDAVVAGAIRKANRIQRIQQGLVPYTEDRVAHVEHLDHLAHEHLNQLNEMYYQRLDDYQAHQATSSDVVSHEKSGLTESFRRVEMLGAKLDYELDALQSRMQEAEDGVNDFERNVVAIEDKIKKLIGDEKPSSEPWYQRLLSSLATRKETATYDNSEQVITNG</sequence>
<feature type="region of interest" description="Disordered" evidence="2">
    <location>
        <begin position="21"/>
        <end position="46"/>
    </location>
</feature>
<organism evidence="4 5">
    <name type="scientific">Exophiala mesophila</name>
    <name type="common">Black yeast-like fungus</name>
    <dbReference type="NCBI Taxonomy" id="212818"/>
    <lineage>
        <taxon>Eukaryota</taxon>
        <taxon>Fungi</taxon>
        <taxon>Dikarya</taxon>
        <taxon>Ascomycota</taxon>
        <taxon>Pezizomycotina</taxon>
        <taxon>Eurotiomycetes</taxon>
        <taxon>Chaetothyriomycetidae</taxon>
        <taxon>Chaetothyriales</taxon>
        <taxon>Herpotrichiellaceae</taxon>
        <taxon>Exophiala</taxon>
    </lineage>
</organism>
<reference evidence="4 5" key="1">
    <citation type="submission" date="2017-03" db="EMBL/GenBank/DDBJ databases">
        <title>Genomes of endolithic fungi from Antarctica.</title>
        <authorList>
            <person name="Coleine C."/>
            <person name="Masonjones S."/>
            <person name="Stajich J.E."/>
        </authorList>
    </citation>
    <scope>NUCLEOTIDE SEQUENCE [LARGE SCALE GENOMIC DNA]</scope>
    <source>
        <strain evidence="4 5">CCFEE 6314</strain>
    </source>
</reference>
<dbReference type="AlphaFoldDB" id="A0A438MW40"/>
<keyword evidence="1" id="KW-0175">Coiled coil</keyword>